<dbReference type="GeneID" id="30972082"/>
<gene>
    <name evidence="2" type="ORF">ASPACDRAFT_1881913</name>
</gene>
<dbReference type="OMA" id="HGDVTKH"/>
<reference evidence="3" key="1">
    <citation type="journal article" date="2017" name="Genome Biol.">
        <title>Comparative genomics reveals high biological diversity and specific adaptations in the industrially and medically important fungal genus Aspergillus.</title>
        <authorList>
            <person name="de Vries R.P."/>
            <person name="Riley R."/>
            <person name="Wiebenga A."/>
            <person name="Aguilar-Osorio G."/>
            <person name="Amillis S."/>
            <person name="Uchima C.A."/>
            <person name="Anderluh G."/>
            <person name="Asadollahi M."/>
            <person name="Askin M."/>
            <person name="Barry K."/>
            <person name="Battaglia E."/>
            <person name="Bayram O."/>
            <person name="Benocci T."/>
            <person name="Braus-Stromeyer S.A."/>
            <person name="Caldana C."/>
            <person name="Canovas D."/>
            <person name="Cerqueira G.C."/>
            <person name="Chen F."/>
            <person name="Chen W."/>
            <person name="Choi C."/>
            <person name="Clum A."/>
            <person name="Dos Santos R.A."/>
            <person name="Damasio A.R."/>
            <person name="Diallinas G."/>
            <person name="Emri T."/>
            <person name="Fekete E."/>
            <person name="Flipphi M."/>
            <person name="Freyberg S."/>
            <person name="Gallo A."/>
            <person name="Gournas C."/>
            <person name="Habgood R."/>
            <person name="Hainaut M."/>
            <person name="Harispe M.L."/>
            <person name="Henrissat B."/>
            <person name="Hilden K.S."/>
            <person name="Hope R."/>
            <person name="Hossain A."/>
            <person name="Karabika E."/>
            <person name="Karaffa L."/>
            <person name="Karanyi Z."/>
            <person name="Krasevec N."/>
            <person name="Kuo A."/>
            <person name="Kusch H."/>
            <person name="LaButti K."/>
            <person name="Lagendijk E.L."/>
            <person name="Lapidus A."/>
            <person name="Levasseur A."/>
            <person name="Lindquist E."/>
            <person name="Lipzen A."/>
            <person name="Logrieco A.F."/>
            <person name="MacCabe A."/>
            <person name="Maekelae M.R."/>
            <person name="Malavazi I."/>
            <person name="Melin P."/>
            <person name="Meyer V."/>
            <person name="Mielnichuk N."/>
            <person name="Miskei M."/>
            <person name="Molnar A.P."/>
            <person name="Mule G."/>
            <person name="Ngan C.Y."/>
            <person name="Orejas M."/>
            <person name="Orosz E."/>
            <person name="Ouedraogo J.P."/>
            <person name="Overkamp K.M."/>
            <person name="Park H.-S."/>
            <person name="Perrone G."/>
            <person name="Piumi F."/>
            <person name="Punt P.J."/>
            <person name="Ram A.F."/>
            <person name="Ramon A."/>
            <person name="Rauscher S."/>
            <person name="Record E."/>
            <person name="Riano-Pachon D.M."/>
            <person name="Robert V."/>
            <person name="Roehrig J."/>
            <person name="Ruller R."/>
            <person name="Salamov A."/>
            <person name="Salih N.S."/>
            <person name="Samson R.A."/>
            <person name="Sandor E."/>
            <person name="Sanguinetti M."/>
            <person name="Schuetze T."/>
            <person name="Sepcic K."/>
            <person name="Shelest E."/>
            <person name="Sherlock G."/>
            <person name="Sophianopoulou V."/>
            <person name="Squina F.M."/>
            <person name="Sun H."/>
            <person name="Susca A."/>
            <person name="Todd R.B."/>
            <person name="Tsang A."/>
            <person name="Unkles S.E."/>
            <person name="van de Wiele N."/>
            <person name="van Rossen-Uffink D."/>
            <person name="Oliveira J.V."/>
            <person name="Vesth T.C."/>
            <person name="Visser J."/>
            <person name="Yu J.-H."/>
            <person name="Zhou M."/>
            <person name="Andersen M.R."/>
            <person name="Archer D.B."/>
            <person name="Baker S.E."/>
            <person name="Benoit I."/>
            <person name="Brakhage A.A."/>
            <person name="Braus G.H."/>
            <person name="Fischer R."/>
            <person name="Frisvad J.C."/>
            <person name="Goldman G.H."/>
            <person name="Houbraken J."/>
            <person name="Oakley B."/>
            <person name="Pocsi I."/>
            <person name="Scazzocchio C."/>
            <person name="Seiboth B."/>
            <person name="vanKuyk P.A."/>
            <person name="Wortman J."/>
            <person name="Dyer P.S."/>
            <person name="Grigoriev I.V."/>
        </authorList>
    </citation>
    <scope>NUCLEOTIDE SEQUENCE [LARGE SCALE GENOMIC DNA]</scope>
    <source>
        <strain evidence="3">ATCC 16872 / CBS 172.66 / WB 5094</strain>
    </source>
</reference>
<dbReference type="EMBL" id="KV878980">
    <property type="protein sequence ID" value="OJJ98566.1"/>
    <property type="molecule type" value="Genomic_DNA"/>
</dbReference>
<keyword evidence="3" id="KW-1185">Reference proteome</keyword>
<dbReference type="VEuPathDB" id="FungiDB:ASPACDRAFT_1881913"/>
<accession>A0A1L9WQY0</accession>
<name>A0A1L9WQY0_ASPA1</name>
<feature type="chain" id="PRO_5013041535" description="C2H2-type domain-containing protein" evidence="1">
    <location>
        <begin position="25"/>
        <end position="453"/>
    </location>
</feature>
<dbReference type="AlphaFoldDB" id="A0A1L9WQY0"/>
<dbReference type="RefSeq" id="XP_020054906.1">
    <property type="nucleotide sequence ID" value="XM_020198268.1"/>
</dbReference>
<dbReference type="PANTHER" id="PTHR37535">
    <property type="entry name" value="FLUG DOMAIN PROTEIN"/>
    <property type="match status" value="1"/>
</dbReference>
<dbReference type="OrthoDB" id="3544487at2759"/>
<dbReference type="STRING" id="690307.A0A1L9WQY0"/>
<proteinExistence type="predicted"/>
<sequence length="453" mass="52647">MRCLPQPLRIQLLLFYQLAAITSSRPETLLNLHYQNLILTLIYNPDGERPQLFIYLTPEFTKTFLGEKKQNTFSIPEIIFNPTLILSPHVFLLKMLFRIKTFKNFSRNGLVVDCPENLYNLNILNRLKEQELKLNDEVLDRFRGGEIIGFEQIIKPYYLRYRAAKAFNNSPDVTNKLQNIILQHASINTFVKHYSMGIHINAQTIVRRLPAQKQLIQFAVFISRLINPRRPYKLEDTSIISKVPNIYKIQKKVIKRKELKQELQGPACLAFDVVERQEREYIHTIQKHTQAQRMARNNKKQLTKKVVDKKYIGALKRIGYITPQHIILINIILTIPGSTVEKEYQHQIAVINTVITFCDVEEGFPIRRPKATQKQRPSSKDGKTTLFLAFASVCIKARYKRPTICFLCLRNPHIRVKCSICRKDLKSKSVLINHTEGVYKTVSRRPLSALGPI</sequence>
<protein>
    <recommendedName>
        <fullName evidence="4">C2H2-type domain-containing protein</fullName>
    </recommendedName>
</protein>
<evidence type="ECO:0000313" key="2">
    <source>
        <dbReference type="EMBL" id="OJJ98566.1"/>
    </source>
</evidence>
<organism evidence="2 3">
    <name type="scientific">Aspergillus aculeatus (strain ATCC 16872 / CBS 172.66 / WB 5094)</name>
    <dbReference type="NCBI Taxonomy" id="690307"/>
    <lineage>
        <taxon>Eukaryota</taxon>
        <taxon>Fungi</taxon>
        <taxon>Dikarya</taxon>
        <taxon>Ascomycota</taxon>
        <taxon>Pezizomycotina</taxon>
        <taxon>Eurotiomycetes</taxon>
        <taxon>Eurotiomycetidae</taxon>
        <taxon>Eurotiales</taxon>
        <taxon>Aspergillaceae</taxon>
        <taxon>Aspergillus</taxon>
        <taxon>Aspergillus subgen. Circumdati</taxon>
    </lineage>
</organism>
<dbReference type="Proteomes" id="UP000184546">
    <property type="component" value="Unassembled WGS sequence"/>
</dbReference>
<dbReference type="InterPro" id="IPR021842">
    <property type="entry name" value="DUF3435"/>
</dbReference>
<evidence type="ECO:0000256" key="1">
    <source>
        <dbReference type="SAM" id="SignalP"/>
    </source>
</evidence>
<evidence type="ECO:0008006" key="4">
    <source>
        <dbReference type="Google" id="ProtNLM"/>
    </source>
</evidence>
<dbReference type="Pfam" id="PF11917">
    <property type="entry name" value="DUF3435"/>
    <property type="match status" value="2"/>
</dbReference>
<feature type="signal peptide" evidence="1">
    <location>
        <begin position="1"/>
        <end position="24"/>
    </location>
</feature>
<evidence type="ECO:0000313" key="3">
    <source>
        <dbReference type="Proteomes" id="UP000184546"/>
    </source>
</evidence>
<keyword evidence="1" id="KW-0732">Signal</keyword>
<dbReference type="PANTHER" id="PTHR37535:SF2">
    <property type="entry name" value="FINGER DOMAIN PROTEIN, PUTATIVE (AFU_ORTHOLOGUE AFUA_6G09300)-RELATED"/>
    <property type="match status" value="1"/>
</dbReference>